<dbReference type="Pfam" id="PF00640">
    <property type="entry name" value="PID"/>
    <property type="match status" value="1"/>
</dbReference>
<dbReference type="Pfam" id="PF00595">
    <property type="entry name" value="PDZ"/>
    <property type="match status" value="2"/>
</dbReference>
<dbReference type="InterPro" id="IPR051230">
    <property type="entry name" value="APP-Binding"/>
</dbReference>
<dbReference type="FunFam" id="2.30.42.10:FF:000017">
    <property type="entry name" value="Amyloid beta A4 protein-binding family A member 1"/>
    <property type="match status" value="1"/>
</dbReference>
<dbReference type="GO" id="GO:0043197">
    <property type="term" value="C:dendritic spine"/>
    <property type="evidence" value="ECO:0007669"/>
    <property type="project" value="TreeGrafter"/>
</dbReference>
<comment type="caution">
    <text evidence="7">The sequence shown here is derived from an EMBL/GenBank/DDBJ whole genome shotgun (WGS) entry which is preliminary data.</text>
</comment>
<evidence type="ECO:0000256" key="4">
    <source>
        <dbReference type="SAM" id="MobiDB-lite"/>
    </source>
</evidence>
<dbReference type="InterPro" id="IPR036034">
    <property type="entry name" value="PDZ_sf"/>
</dbReference>
<dbReference type="PANTHER" id="PTHR12345:SF16">
    <property type="entry name" value="X11L, ISOFORM F-RELATED"/>
    <property type="match status" value="1"/>
</dbReference>
<dbReference type="SUPFAM" id="SSF50729">
    <property type="entry name" value="PH domain-like"/>
    <property type="match status" value="1"/>
</dbReference>
<proteinExistence type="predicted"/>
<feature type="compositionally biased region" description="Polar residues" evidence="4">
    <location>
        <begin position="69"/>
        <end position="82"/>
    </location>
</feature>
<dbReference type="EMBL" id="JABXBU010000002">
    <property type="protein sequence ID" value="KAF8794674.1"/>
    <property type="molecule type" value="Genomic_DNA"/>
</dbReference>
<reference evidence="7" key="2">
    <citation type="submission" date="2020-06" db="EMBL/GenBank/DDBJ databases">
        <authorList>
            <person name="Sheffer M."/>
        </authorList>
    </citation>
    <scope>NUCLEOTIDE SEQUENCE</scope>
</reference>
<name>A0A8T0FU69_ARGBR</name>
<dbReference type="SUPFAM" id="SSF50156">
    <property type="entry name" value="PDZ domain-like"/>
    <property type="match status" value="2"/>
</dbReference>
<dbReference type="PROSITE" id="PS50106">
    <property type="entry name" value="PDZ"/>
    <property type="match status" value="2"/>
</dbReference>
<dbReference type="Gene3D" id="2.30.29.30">
    <property type="entry name" value="Pleckstrin-homology domain (PH domain)/Phosphotyrosine-binding domain (PTB)"/>
    <property type="match status" value="1"/>
</dbReference>
<evidence type="ECO:0000256" key="3">
    <source>
        <dbReference type="ARBA" id="ARBA00022737"/>
    </source>
</evidence>
<evidence type="ECO:0000259" key="6">
    <source>
        <dbReference type="PROSITE" id="PS50106"/>
    </source>
</evidence>
<keyword evidence="2" id="KW-0597">Phosphoprotein</keyword>
<keyword evidence="3" id="KW-0677">Repeat</keyword>
<dbReference type="SMART" id="SM00228">
    <property type="entry name" value="PDZ"/>
    <property type="match status" value="2"/>
</dbReference>
<dbReference type="FunFam" id="2.30.42.10:FF:000007">
    <property type="entry name" value="Amyloid beta A4 protein-binding family A member"/>
    <property type="match status" value="1"/>
</dbReference>
<evidence type="ECO:0000256" key="1">
    <source>
        <dbReference type="ARBA" id="ARBA00022448"/>
    </source>
</evidence>
<dbReference type="CDD" id="cd06793">
    <property type="entry name" value="PDZ2_APBA1_3-like"/>
    <property type="match status" value="1"/>
</dbReference>
<feature type="domain" description="PDZ" evidence="6">
    <location>
        <begin position="377"/>
        <end position="453"/>
    </location>
</feature>
<keyword evidence="8" id="KW-1185">Reference proteome</keyword>
<dbReference type="GO" id="GO:0005886">
    <property type="term" value="C:plasma membrane"/>
    <property type="evidence" value="ECO:0007669"/>
    <property type="project" value="TreeGrafter"/>
</dbReference>
<dbReference type="PROSITE" id="PS01179">
    <property type="entry name" value="PID"/>
    <property type="match status" value="1"/>
</dbReference>
<dbReference type="Proteomes" id="UP000807504">
    <property type="component" value="Unassembled WGS sequence"/>
</dbReference>
<feature type="domain" description="PDZ" evidence="6">
    <location>
        <begin position="286"/>
        <end position="371"/>
    </location>
</feature>
<dbReference type="InterPro" id="IPR001478">
    <property type="entry name" value="PDZ"/>
</dbReference>
<evidence type="ECO:0000313" key="7">
    <source>
        <dbReference type="EMBL" id="KAF8794674.1"/>
    </source>
</evidence>
<keyword evidence="1" id="KW-0813">Transport</keyword>
<dbReference type="AlphaFoldDB" id="A0A8T0FU69"/>
<feature type="domain" description="PID" evidence="5">
    <location>
        <begin position="104"/>
        <end position="251"/>
    </location>
</feature>
<dbReference type="InterPro" id="IPR006020">
    <property type="entry name" value="PTB/PI_dom"/>
</dbReference>
<dbReference type="CDD" id="cd06720">
    <property type="entry name" value="PDZ1_APBA1_3-like"/>
    <property type="match status" value="1"/>
</dbReference>
<feature type="region of interest" description="Disordered" evidence="4">
    <location>
        <begin position="65"/>
        <end position="91"/>
    </location>
</feature>
<reference evidence="7" key="1">
    <citation type="journal article" date="2020" name="bioRxiv">
        <title>Chromosome-level reference genome of the European wasp spider Argiope bruennichi: a resource for studies on range expansion and evolutionary adaptation.</title>
        <authorList>
            <person name="Sheffer M.M."/>
            <person name="Hoppe A."/>
            <person name="Krehenwinkel H."/>
            <person name="Uhl G."/>
            <person name="Kuss A.W."/>
            <person name="Jensen L."/>
            <person name="Jensen C."/>
            <person name="Gillespie R.G."/>
            <person name="Hoff K.J."/>
            <person name="Prost S."/>
        </authorList>
    </citation>
    <scope>NUCLEOTIDE SEQUENCE</scope>
</reference>
<dbReference type="FunFam" id="2.30.29.30:FF:000207">
    <property type="entry name" value="Protein CBR-LIN-10, isoform a"/>
    <property type="match status" value="1"/>
</dbReference>
<gene>
    <name evidence="7" type="ORF">HNY73_002626</name>
</gene>
<evidence type="ECO:0000313" key="8">
    <source>
        <dbReference type="Proteomes" id="UP000807504"/>
    </source>
</evidence>
<organism evidence="7 8">
    <name type="scientific">Argiope bruennichi</name>
    <name type="common">Wasp spider</name>
    <name type="synonym">Aranea bruennichi</name>
    <dbReference type="NCBI Taxonomy" id="94029"/>
    <lineage>
        <taxon>Eukaryota</taxon>
        <taxon>Metazoa</taxon>
        <taxon>Ecdysozoa</taxon>
        <taxon>Arthropoda</taxon>
        <taxon>Chelicerata</taxon>
        <taxon>Arachnida</taxon>
        <taxon>Araneae</taxon>
        <taxon>Araneomorphae</taxon>
        <taxon>Entelegynae</taxon>
        <taxon>Araneoidea</taxon>
        <taxon>Araneidae</taxon>
        <taxon>Argiope</taxon>
    </lineage>
</organism>
<dbReference type="CDD" id="cd01208">
    <property type="entry name" value="PTB_X11"/>
    <property type="match status" value="1"/>
</dbReference>
<dbReference type="GO" id="GO:0005737">
    <property type="term" value="C:cytoplasm"/>
    <property type="evidence" value="ECO:0007669"/>
    <property type="project" value="TreeGrafter"/>
</dbReference>
<accession>A0A8T0FU69</accession>
<dbReference type="InterPro" id="IPR011993">
    <property type="entry name" value="PH-like_dom_sf"/>
</dbReference>
<dbReference type="PANTHER" id="PTHR12345">
    <property type="entry name" value="SYNTENIN RELATED"/>
    <property type="match status" value="1"/>
</dbReference>
<evidence type="ECO:0000259" key="5">
    <source>
        <dbReference type="PROSITE" id="PS01179"/>
    </source>
</evidence>
<dbReference type="GO" id="GO:0007268">
    <property type="term" value="P:chemical synaptic transmission"/>
    <property type="evidence" value="ECO:0007669"/>
    <property type="project" value="TreeGrafter"/>
</dbReference>
<sequence>MPGRRDYSDERVIILQMKRLFFADSPPRDSSMTRAVQMYPEGSAGAGGLAGERQWMLLMRDEIAKGPQTGDTSPDAEQTRNSSGKKKSTSKEVLIHEPAVLIEGVLFRARYLGSTQLVCEGQPTKATRMMQAEEAVSRIKAPEGETQPSTEVDLFISTEKIMVLNTDLKEIMMDHALRAISYIADIGDLVVLMARRRVMNSPDDPSEPKIKRTPKMICHVFESEEAQFIAQSIGQAFQVAYMEFLKANGIEDSSFVKEMDYQEVLNSQEIFGNELEMFAKKEKQKEVVVPKQKGEILGMVIVESGWGSMLPTVVIANMAQSGPAARCGQLNIGDQIIAINGISLVGLPLSTCQNYIKNTKTQTVVKLTVVPCAPVVEVKIKRPDTKYQLGFSVQNGVICSLLRGGIAERGGVRVGHRIIEINGQSVVAVPHEKIVNLLATSVGEIHMKTMPTSMFRLLTGQESPLYI</sequence>
<dbReference type="SMART" id="SM00462">
    <property type="entry name" value="PTB"/>
    <property type="match status" value="1"/>
</dbReference>
<protein>
    <submittedName>
        <fullName evidence="7">Protein lin-10 like protein</fullName>
    </submittedName>
</protein>
<evidence type="ECO:0000256" key="2">
    <source>
        <dbReference type="ARBA" id="ARBA00022553"/>
    </source>
</evidence>
<dbReference type="Gene3D" id="2.30.42.10">
    <property type="match status" value="2"/>
</dbReference>